<dbReference type="Proteomes" id="UP000069914">
    <property type="component" value="Chromosome"/>
</dbReference>
<sequence length="117" mass="13604">MDRLLEIKRRVDDISENLNAMYPRFNTDKAISNKVTELKEYAQSALKEIQGQLKRGELTEFESNFLEPAIYDSYMKGIDKIRKGAKPSLELSDLIFETDSTISYWLCAIEKYNNKVL</sequence>
<gene>
    <name evidence="1" type="ORF">ACZ76_07000</name>
</gene>
<accession>A0ABN4H7S1</accession>
<dbReference type="EMBL" id="CP011975">
    <property type="protein sequence ID" value="AKP33306.1"/>
    <property type="molecule type" value="Genomic_DNA"/>
</dbReference>
<evidence type="ECO:0000313" key="1">
    <source>
        <dbReference type="EMBL" id="AKP33306.1"/>
    </source>
</evidence>
<dbReference type="RefSeq" id="WP_048618036.1">
    <property type="nucleotide sequence ID" value="NZ_CABMLM010000006.1"/>
</dbReference>
<reference evidence="1 2" key="1">
    <citation type="journal article" date="2015" name="Genome Announc.">
        <title>De Novo Genome Sequence of Yersinia aleksiciae Y159T.</title>
        <authorList>
            <person name="Sprague L.D."/>
            <person name="Neubauer H."/>
        </authorList>
    </citation>
    <scope>NUCLEOTIDE SEQUENCE [LARGE SCALE GENOMIC DNA]</scope>
    <source>
        <strain evidence="1 2">159</strain>
    </source>
</reference>
<dbReference type="GeneID" id="61902320"/>
<evidence type="ECO:0000313" key="2">
    <source>
        <dbReference type="Proteomes" id="UP000069914"/>
    </source>
</evidence>
<organism evidence="1 2">
    <name type="scientific">Yersinia aleksiciae</name>
    <dbReference type="NCBI Taxonomy" id="263819"/>
    <lineage>
        <taxon>Bacteria</taxon>
        <taxon>Pseudomonadati</taxon>
        <taxon>Pseudomonadota</taxon>
        <taxon>Gammaproteobacteria</taxon>
        <taxon>Enterobacterales</taxon>
        <taxon>Yersiniaceae</taxon>
        <taxon>Yersinia</taxon>
    </lineage>
</organism>
<protein>
    <submittedName>
        <fullName evidence="1">Uncharacterized protein</fullName>
    </submittedName>
</protein>
<name>A0ABN4H7S1_YERAE</name>
<proteinExistence type="predicted"/>
<keyword evidence="2" id="KW-1185">Reference proteome</keyword>